<gene>
    <name evidence="3" type="ORF">KDA27_23410</name>
</gene>
<keyword evidence="1" id="KW-0472">Membrane</keyword>
<evidence type="ECO:0000313" key="3">
    <source>
        <dbReference type="EMBL" id="MCA9758761.1"/>
    </source>
</evidence>
<feature type="domain" description="Band 7" evidence="2">
    <location>
        <begin position="52"/>
        <end position="133"/>
    </location>
</feature>
<name>A0A956NHN4_UNCEI</name>
<accession>A0A956NHN4</accession>
<evidence type="ECO:0000259" key="2">
    <source>
        <dbReference type="Pfam" id="PF01145"/>
    </source>
</evidence>
<proteinExistence type="predicted"/>
<evidence type="ECO:0000256" key="1">
    <source>
        <dbReference type="SAM" id="Phobius"/>
    </source>
</evidence>
<dbReference type="Proteomes" id="UP000739538">
    <property type="component" value="Unassembled WGS sequence"/>
</dbReference>
<sequence length="135" mass="14652">MTEPGQDMRDTRAPSERFIQNLVSFVARRGPWLAGAVLVVSAIVWVATGFYTVDNGSIAVVRRFGAISEPAAPPGLHVRMPNGIEREEIFPTGEIHRLEVSGDNGVKLDVITGDENIVATSLVVQYRVTDAASYL</sequence>
<reference evidence="3" key="2">
    <citation type="journal article" date="2021" name="Microbiome">
        <title>Successional dynamics and alternative stable states in a saline activated sludge microbial community over 9 years.</title>
        <authorList>
            <person name="Wang Y."/>
            <person name="Ye J."/>
            <person name="Ju F."/>
            <person name="Liu L."/>
            <person name="Boyd J.A."/>
            <person name="Deng Y."/>
            <person name="Parks D.H."/>
            <person name="Jiang X."/>
            <person name="Yin X."/>
            <person name="Woodcroft B.J."/>
            <person name="Tyson G.W."/>
            <person name="Hugenholtz P."/>
            <person name="Polz M.F."/>
            <person name="Zhang T."/>
        </authorList>
    </citation>
    <scope>NUCLEOTIDE SEQUENCE</scope>
    <source>
        <strain evidence="3">HKST-UBA02</strain>
    </source>
</reference>
<reference evidence="3" key="1">
    <citation type="submission" date="2020-04" db="EMBL/GenBank/DDBJ databases">
        <authorList>
            <person name="Zhang T."/>
        </authorList>
    </citation>
    <scope>NUCLEOTIDE SEQUENCE</scope>
    <source>
        <strain evidence="3">HKST-UBA02</strain>
    </source>
</reference>
<keyword evidence="1" id="KW-0812">Transmembrane</keyword>
<feature type="transmembrane region" description="Helical" evidence="1">
    <location>
        <begin position="32"/>
        <end position="53"/>
    </location>
</feature>
<dbReference type="EMBL" id="JAGQHS010000208">
    <property type="protein sequence ID" value="MCA9758761.1"/>
    <property type="molecule type" value="Genomic_DNA"/>
</dbReference>
<dbReference type="Pfam" id="PF01145">
    <property type="entry name" value="Band_7"/>
    <property type="match status" value="1"/>
</dbReference>
<organism evidence="3 4">
    <name type="scientific">Eiseniibacteriota bacterium</name>
    <dbReference type="NCBI Taxonomy" id="2212470"/>
    <lineage>
        <taxon>Bacteria</taxon>
        <taxon>Candidatus Eiseniibacteriota</taxon>
    </lineage>
</organism>
<keyword evidence="1" id="KW-1133">Transmembrane helix</keyword>
<dbReference type="InterPro" id="IPR001107">
    <property type="entry name" value="Band_7"/>
</dbReference>
<evidence type="ECO:0000313" key="4">
    <source>
        <dbReference type="Proteomes" id="UP000739538"/>
    </source>
</evidence>
<feature type="non-terminal residue" evidence="3">
    <location>
        <position position="135"/>
    </location>
</feature>
<comment type="caution">
    <text evidence="3">The sequence shown here is derived from an EMBL/GenBank/DDBJ whole genome shotgun (WGS) entry which is preliminary data.</text>
</comment>
<dbReference type="AlphaFoldDB" id="A0A956NHN4"/>
<protein>
    <recommendedName>
        <fullName evidence="2">Band 7 domain-containing protein</fullName>
    </recommendedName>
</protein>